<feature type="region of interest" description="Disordered" evidence="1">
    <location>
        <begin position="1"/>
        <end position="22"/>
    </location>
</feature>
<proteinExistence type="predicted"/>
<dbReference type="Proteomes" id="UP000324241">
    <property type="component" value="Unassembled WGS sequence"/>
</dbReference>
<dbReference type="VEuPathDB" id="FungiDB:EYZ11_005675"/>
<dbReference type="GeneID" id="54328320"/>
<feature type="domain" description="DUF7726" evidence="2">
    <location>
        <begin position="26"/>
        <end position="97"/>
    </location>
</feature>
<evidence type="ECO:0000313" key="3">
    <source>
        <dbReference type="EMBL" id="KAA8646939.1"/>
    </source>
</evidence>
<dbReference type="PANTHER" id="PTHR42339">
    <property type="entry name" value="HISTONE H1"/>
    <property type="match status" value="1"/>
</dbReference>
<sequence length="256" mass="29402">MPPKRKSTDTTDPLPEIDSDDERLDEITWNADQIRRLIRSFIESGEMKVGEFQRAINVSSRSYSEFMKHWGPDKGLGSATYGNASRFFKKRELQGIKPPRKKRATKTADPLKYDVSGVHLDGDEDQDVPVYDTCDELRKKIQAHLRDPENTQAQLLRDMAKAAKLEEGRKLSSKSLGDFLMKKGPIAGTQSIIFYAGYVFFEKLRIRDGKSKSKFREEMEEVWMNGIDRDVSDRTQFVCRRGATLVVNKFGRVEVR</sequence>
<protein>
    <recommendedName>
        <fullName evidence="2">DUF7726 domain-containing protein</fullName>
    </recommendedName>
</protein>
<dbReference type="PANTHER" id="PTHR42339:SF1">
    <property type="entry name" value="HISTONE H1"/>
    <property type="match status" value="1"/>
</dbReference>
<dbReference type="InterPro" id="IPR056143">
    <property type="entry name" value="DUF7726"/>
</dbReference>
<evidence type="ECO:0000256" key="1">
    <source>
        <dbReference type="SAM" id="MobiDB-lite"/>
    </source>
</evidence>
<dbReference type="OrthoDB" id="2592504at2759"/>
<dbReference type="EMBL" id="QUQM01000004">
    <property type="protein sequence ID" value="KAA8646939.1"/>
    <property type="molecule type" value="Genomic_DNA"/>
</dbReference>
<organism evidence="3 4">
    <name type="scientific">Aspergillus tanneri</name>
    <dbReference type="NCBI Taxonomy" id="1220188"/>
    <lineage>
        <taxon>Eukaryota</taxon>
        <taxon>Fungi</taxon>
        <taxon>Dikarya</taxon>
        <taxon>Ascomycota</taxon>
        <taxon>Pezizomycotina</taxon>
        <taxon>Eurotiomycetes</taxon>
        <taxon>Eurotiomycetidae</taxon>
        <taxon>Eurotiales</taxon>
        <taxon>Aspergillaceae</taxon>
        <taxon>Aspergillus</taxon>
        <taxon>Aspergillus subgen. Circumdati</taxon>
    </lineage>
</organism>
<evidence type="ECO:0000313" key="4">
    <source>
        <dbReference type="Proteomes" id="UP000324241"/>
    </source>
</evidence>
<dbReference type="Pfam" id="PF24852">
    <property type="entry name" value="DUF7726"/>
    <property type="match status" value="2"/>
</dbReference>
<gene>
    <name evidence="3" type="ORF">ATNIH1004_005618</name>
</gene>
<comment type="caution">
    <text evidence="3">The sequence shown here is derived from an EMBL/GenBank/DDBJ whole genome shotgun (WGS) entry which is preliminary data.</text>
</comment>
<dbReference type="AlphaFoldDB" id="A0A5M9MQX5"/>
<name>A0A5M9MQX5_9EURO</name>
<feature type="domain" description="DUF7726" evidence="2">
    <location>
        <begin position="128"/>
        <end position="210"/>
    </location>
</feature>
<accession>A0A5M9MQX5</accession>
<evidence type="ECO:0000259" key="2">
    <source>
        <dbReference type="Pfam" id="PF24852"/>
    </source>
</evidence>
<reference evidence="3 4" key="1">
    <citation type="submission" date="2019-08" db="EMBL/GenBank/DDBJ databases">
        <title>The genome sequence of a newly discovered highly antifungal drug resistant Aspergillus species, Aspergillus tanneri NIH 1004.</title>
        <authorList>
            <person name="Mounaud S."/>
            <person name="Singh I."/>
            <person name="Joardar V."/>
            <person name="Pakala S."/>
            <person name="Pakala S."/>
            <person name="Venepally P."/>
            <person name="Chung J.K."/>
            <person name="Losada L."/>
            <person name="Nierman W.C."/>
        </authorList>
    </citation>
    <scope>NUCLEOTIDE SEQUENCE [LARGE SCALE GENOMIC DNA]</scope>
    <source>
        <strain evidence="3 4">NIH1004</strain>
    </source>
</reference>
<dbReference type="RefSeq" id="XP_033426300.1">
    <property type="nucleotide sequence ID" value="XM_033570268.1"/>
</dbReference>